<evidence type="ECO:0000313" key="2">
    <source>
        <dbReference type="Proteomes" id="UP000256304"/>
    </source>
</evidence>
<dbReference type="AlphaFoldDB" id="A0A3D9SM62"/>
<sequence>MTWRSDYEHELAHVFLAAENLIDAFPAPLNDKGREYLQAFNPLNPSGTKNHICYLLPFWMQPITELDSQRYRDLSLANVFVMLYFFIQDDLMDTAPSDWKEQLALGNMFHLSMLDLYRSLFESSSPFWNYYRAYVTDWSMAVAYETPFVSLSPAKLAQKAAPVKLASIGALLLAGRNELESAVSEAVDLVLATLQMSDDWADWEEDFDLHNANSLISMIASEKEASPSLITRTDIRNAIYIDGALSRYSRLAQENGEAFVGLELTLPYLAAFQSHLADKLKEASEHLSQTKKQLLGGGFTYWLSQNKPPFPVINV</sequence>
<organism evidence="1 2">
    <name type="scientific">Paenibacillus taihuensis</name>
    <dbReference type="NCBI Taxonomy" id="1156355"/>
    <lineage>
        <taxon>Bacteria</taxon>
        <taxon>Bacillati</taxon>
        <taxon>Bacillota</taxon>
        <taxon>Bacilli</taxon>
        <taxon>Bacillales</taxon>
        <taxon>Paenibacillaceae</taxon>
        <taxon>Paenibacillus</taxon>
    </lineage>
</organism>
<dbReference type="EMBL" id="QTTN01000004">
    <property type="protein sequence ID" value="REE91679.1"/>
    <property type="molecule type" value="Genomic_DNA"/>
</dbReference>
<name>A0A3D9SM62_9BACL</name>
<dbReference type="RefSeq" id="WP_116188010.1">
    <property type="nucleotide sequence ID" value="NZ_QTTN01000004.1"/>
</dbReference>
<proteinExistence type="predicted"/>
<reference evidence="1 2" key="1">
    <citation type="submission" date="2018-08" db="EMBL/GenBank/DDBJ databases">
        <title>Genomic Encyclopedia of Type Strains, Phase III (KMG-III): the genomes of soil and plant-associated and newly described type strains.</title>
        <authorList>
            <person name="Whitman W."/>
        </authorList>
    </citation>
    <scope>NUCLEOTIDE SEQUENCE [LARGE SCALE GENOMIC DNA]</scope>
    <source>
        <strain evidence="1 2">CGMCC 1.10966</strain>
    </source>
</reference>
<dbReference type="OrthoDB" id="2645648at2"/>
<dbReference type="Proteomes" id="UP000256304">
    <property type="component" value="Unassembled WGS sequence"/>
</dbReference>
<gene>
    <name evidence="1" type="ORF">A8990_104187</name>
</gene>
<evidence type="ECO:0000313" key="1">
    <source>
        <dbReference type="EMBL" id="REE91679.1"/>
    </source>
</evidence>
<accession>A0A3D9SM62</accession>
<keyword evidence="2" id="KW-1185">Reference proteome</keyword>
<comment type="caution">
    <text evidence="1">The sequence shown here is derived from an EMBL/GenBank/DDBJ whole genome shotgun (WGS) entry which is preliminary data.</text>
</comment>
<protein>
    <submittedName>
        <fullName evidence="1">Uncharacterized protein</fullName>
    </submittedName>
</protein>